<evidence type="ECO:0000256" key="9">
    <source>
        <dbReference type="PIRSR" id="PIRSR601929-2"/>
    </source>
</evidence>
<dbReference type="InterPro" id="IPR014710">
    <property type="entry name" value="RmlC-like_jellyroll"/>
</dbReference>
<keyword evidence="4 10" id="KW-0964">Secreted</keyword>
<accession>W1PC76</accession>
<dbReference type="GO" id="GO:0030145">
    <property type="term" value="F:manganese ion binding"/>
    <property type="evidence" value="ECO:0007669"/>
    <property type="project" value="UniProtKB-UniRule"/>
</dbReference>
<dbReference type="SUPFAM" id="SSF51182">
    <property type="entry name" value="RmlC-like cupins"/>
    <property type="match status" value="1"/>
</dbReference>
<dbReference type="AlphaFoldDB" id="W1PC76"/>
<evidence type="ECO:0000259" key="12">
    <source>
        <dbReference type="SMART" id="SM00835"/>
    </source>
</evidence>
<dbReference type="SMART" id="SM00835">
    <property type="entry name" value="Cupin_1"/>
    <property type="match status" value="1"/>
</dbReference>
<dbReference type="InterPro" id="IPR011051">
    <property type="entry name" value="RmlC_Cupin_sf"/>
</dbReference>
<proteinExistence type="inferred from homology"/>
<sequence>MLISTLLLRALSCSACQWKSLQGSKVGYCKGLFFPGLDKPGNTSNPLGSKVTPVFVMQLSGLNTLGVSIARIDFAPGGQNPPNTHPRAAEILTVLEGTLYVGFVTSNPDNRLISRTLKKGDVLAIPQGFIHFQQNVGYGNAVAPATFGSQIPGVITIANAMFGANPPISDAVHAKAFQIDKKLVDKLQSSFWMIINNF</sequence>
<dbReference type="PRINTS" id="PR00325">
    <property type="entry name" value="GERMIN"/>
</dbReference>
<evidence type="ECO:0000256" key="4">
    <source>
        <dbReference type="ARBA" id="ARBA00022525"/>
    </source>
</evidence>
<evidence type="ECO:0000256" key="2">
    <source>
        <dbReference type="ARBA" id="ARBA00007456"/>
    </source>
</evidence>
<comment type="subcellular location">
    <subcellularLocation>
        <location evidence="1 10">Secreted</location>
        <location evidence="1 10">Extracellular space</location>
        <location evidence="1 10">Apoplast</location>
    </subcellularLocation>
</comment>
<dbReference type="HOGENOM" id="CLU_015790_3_0_1"/>
<evidence type="ECO:0000256" key="5">
    <source>
        <dbReference type="ARBA" id="ARBA00022723"/>
    </source>
</evidence>
<feature type="binding site" evidence="8">
    <location>
        <position position="80"/>
    </location>
    <ligand>
        <name>oxalate</name>
        <dbReference type="ChEBI" id="CHEBI:30623"/>
    </ligand>
</feature>
<evidence type="ECO:0000256" key="1">
    <source>
        <dbReference type="ARBA" id="ARBA00004271"/>
    </source>
</evidence>
<keyword evidence="11" id="KW-0732">Signal</keyword>
<keyword evidence="5 8" id="KW-0479">Metal-binding</keyword>
<reference evidence="14" key="1">
    <citation type="journal article" date="2013" name="Science">
        <title>The Amborella genome and the evolution of flowering plants.</title>
        <authorList>
            <consortium name="Amborella Genome Project"/>
        </authorList>
    </citation>
    <scope>NUCLEOTIDE SEQUENCE [LARGE SCALE GENOMIC DNA]</scope>
</reference>
<dbReference type="Gene3D" id="2.60.120.10">
    <property type="entry name" value="Jelly Rolls"/>
    <property type="match status" value="1"/>
</dbReference>
<name>W1PC76_AMBTC</name>
<keyword evidence="14" id="KW-1185">Reference proteome</keyword>
<dbReference type="OMA" id="AVHAKAF"/>
<dbReference type="FunFam" id="2.60.120.10:FF:000005">
    <property type="entry name" value="Germin-like protein subfamily 1 member 8"/>
    <property type="match status" value="1"/>
</dbReference>
<dbReference type="PANTHER" id="PTHR31238">
    <property type="entry name" value="GERMIN-LIKE PROTEIN SUBFAMILY 3 MEMBER 3"/>
    <property type="match status" value="1"/>
</dbReference>
<dbReference type="InterPro" id="IPR001929">
    <property type="entry name" value="Germin"/>
</dbReference>
<dbReference type="InterPro" id="IPR006045">
    <property type="entry name" value="Cupin_1"/>
</dbReference>
<evidence type="ECO:0000313" key="13">
    <source>
        <dbReference type="EMBL" id="ERN07532.1"/>
    </source>
</evidence>
<feature type="binding site" evidence="8">
    <location>
        <position position="85"/>
    </location>
    <ligand>
        <name>oxalate</name>
        <dbReference type="ChEBI" id="CHEBI:30623"/>
    </ligand>
</feature>
<evidence type="ECO:0000256" key="6">
    <source>
        <dbReference type="ARBA" id="ARBA00023157"/>
    </source>
</evidence>
<dbReference type="GO" id="GO:0048046">
    <property type="term" value="C:apoplast"/>
    <property type="evidence" value="ECO:0007669"/>
    <property type="project" value="UniProtKB-SubCell"/>
</dbReference>
<organism evidence="13 14">
    <name type="scientific">Amborella trichopoda</name>
    <dbReference type="NCBI Taxonomy" id="13333"/>
    <lineage>
        <taxon>Eukaryota</taxon>
        <taxon>Viridiplantae</taxon>
        <taxon>Streptophyta</taxon>
        <taxon>Embryophyta</taxon>
        <taxon>Tracheophyta</taxon>
        <taxon>Spermatophyta</taxon>
        <taxon>Magnoliopsida</taxon>
        <taxon>Amborellales</taxon>
        <taxon>Amborellaceae</taxon>
        <taxon>Amborella</taxon>
    </lineage>
</organism>
<dbReference type="Proteomes" id="UP000017836">
    <property type="component" value="Unassembled WGS sequence"/>
</dbReference>
<feature type="binding site" evidence="8">
    <location>
        <position position="90"/>
    </location>
    <ligand>
        <name>oxalate</name>
        <dbReference type="ChEBI" id="CHEBI:30623"/>
    </ligand>
</feature>
<evidence type="ECO:0000256" key="10">
    <source>
        <dbReference type="RuleBase" id="RU366015"/>
    </source>
</evidence>
<feature type="binding site" evidence="9">
    <location>
        <position position="90"/>
    </location>
    <ligand>
        <name>Mn(2+)</name>
        <dbReference type="ChEBI" id="CHEBI:29035"/>
    </ligand>
</feature>
<dbReference type="Pfam" id="PF00190">
    <property type="entry name" value="Cupin_1"/>
    <property type="match status" value="1"/>
</dbReference>
<evidence type="ECO:0000256" key="7">
    <source>
        <dbReference type="ARBA" id="ARBA00023211"/>
    </source>
</evidence>
<feature type="signal peptide" evidence="11">
    <location>
        <begin position="1"/>
        <end position="15"/>
    </location>
</feature>
<protein>
    <recommendedName>
        <fullName evidence="10">Germin-like protein</fullName>
    </recommendedName>
</protein>
<keyword evidence="3 10" id="KW-0052">Apoplast</keyword>
<keyword evidence="6" id="KW-1015">Disulfide bond</keyword>
<feature type="binding site" evidence="9">
    <location>
        <position position="131"/>
    </location>
    <ligand>
        <name>Mn(2+)</name>
        <dbReference type="ChEBI" id="CHEBI:29035"/>
    </ligand>
</feature>
<keyword evidence="7 8" id="KW-0464">Manganese</keyword>
<dbReference type="CDD" id="cd02241">
    <property type="entry name" value="cupin_OxOx"/>
    <property type="match status" value="1"/>
</dbReference>
<comment type="similarity">
    <text evidence="2 10">Belongs to the germin family.</text>
</comment>
<evidence type="ECO:0000313" key="14">
    <source>
        <dbReference type="Proteomes" id="UP000017836"/>
    </source>
</evidence>
<evidence type="ECO:0000256" key="8">
    <source>
        <dbReference type="PIRSR" id="PIRSR601929-1"/>
    </source>
</evidence>
<gene>
    <name evidence="13" type="ORF">AMTR_s00154p00044150</name>
</gene>
<evidence type="ECO:0000256" key="3">
    <source>
        <dbReference type="ARBA" id="ARBA00022523"/>
    </source>
</evidence>
<feature type="domain" description="Cupin type-1" evidence="12">
    <location>
        <begin position="35"/>
        <end position="185"/>
    </location>
</feature>
<dbReference type="Gramene" id="ERN07532">
    <property type="protein sequence ID" value="ERN07532"/>
    <property type="gene ID" value="AMTR_s00154p00044150"/>
</dbReference>
<feature type="chain" id="PRO_5013357031" description="Germin-like protein" evidence="11">
    <location>
        <begin position="16"/>
        <end position="198"/>
    </location>
</feature>
<dbReference type="EMBL" id="KI393735">
    <property type="protein sequence ID" value="ERN07532.1"/>
    <property type="molecule type" value="Genomic_DNA"/>
</dbReference>
<feature type="binding site" evidence="9">
    <location>
        <position position="85"/>
    </location>
    <ligand>
        <name>Mn(2+)</name>
        <dbReference type="ChEBI" id="CHEBI:29035"/>
    </ligand>
</feature>
<dbReference type="eggNOG" id="ENOG502QQ4A">
    <property type="taxonomic scope" value="Eukaryota"/>
</dbReference>
<evidence type="ECO:0000256" key="11">
    <source>
        <dbReference type="SAM" id="SignalP"/>
    </source>
</evidence>